<dbReference type="AlphaFoldDB" id="A0A2V2MUE1"/>
<dbReference type="PROSITE" id="PS00042">
    <property type="entry name" value="HTH_CRP_1"/>
    <property type="match status" value="1"/>
</dbReference>
<dbReference type="InterPro" id="IPR036390">
    <property type="entry name" value="WH_DNA-bd_sf"/>
</dbReference>
<keyword evidence="2" id="KW-1185">Reference proteome</keyword>
<protein>
    <recommendedName>
        <fullName evidence="3">HTH marR-type domain-containing protein</fullName>
    </recommendedName>
</protein>
<proteinExistence type="predicted"/>
<dbReference type="PANTHER" id="PTHR36216:SF1">
    <property type="entry name" value="HTH ARSR-TYPE DOMAIN-CONTAINING PROTEIN"/>
    <property type="match status" value="1"/>
</dbReference>
<reference evidence="1 2" key="1">
    <citation type="submission" date="2018-05" db="EMBL/GenBank/DDBJ databases">
        <title>Draft genome of Methanospirillum lacunae Ki8-1.</title>
        <authorList>
            <person name="Dueholm M.S."/>
            <person name="Nielsen P.H."/>
            <person name="Bakmann L.F."/>
            <person name="Otzen D.E."/>
        </authorList>
    </citation>
    <scope>NUCLEOTIDE SEQUENCE [LARGE SCALE GENOMIC DNA]</scope>
    <source>
        <strain evidence="1 2">Ki8-1</strain>
    </source>
</reference>
<dbReference type="GeneID" id="97550047"/>
<dbReference type="PANTHER" id="PTHR36216">
    <property type="entry name" value="TRANSCRIPTIONAL REGULATOR, TRMB"/>
    <property type="match status" value="1"/>
</dbReference>
<dbReference type="RefSeq" id="WP_109970109.1">
    <property type="nucleotide sequence ID" value="NZ_CP176093.1"/>
</dbReference>
<evidence type="ECO:0000313" key="1">
    <source>
        <dbReference type="EMBL" id="PWR69785.1"/>
    </source>
</evidence>
<dbReference type="OrthoDB" id="28610at2157"/>
<evidence type="ECO:0000313" key="2">
    <source>
        <dbReference type="Proteomes" id="UP000245657"/>
    </source>
</evidence>
<accession>A0A2V2MUE1</accession>
<dbReference type="GO" id="GO:0003700">
    <property type="term" value="F:DNA-binding transcription factor activity"/>
    <property type="evidence" value="ECO:0007669"/>
    <property type="project" value="InterPro"/>
</dbReference>
<dbReference type="InterPro" id="IPR018335">
    <property type="entry name" value="Tscrpt_reg_HTH_Crp-type_CS"/>
</dbReference>
<name>A0A2V2MUE1_9EURY</name>
<dbReference type="InterPro" id="IPR036388">
    <property type="entry name" value="WH-like_DNA-bd_sf"/>
</dbReference>
<organism evidence="1 2">
    <name type="scientific">Methanospirillum lacunae</name>
    <dbReference type="NCBI Taxonomy" id="668570"/>
    <lineage>
        <taxon>Archaea</taxon>
        <taxon>Methanobacteriati</taxon>
        <taxon>Methanobacteriota</taxon>
        <taxon>Stenosarchaea group</taxon>
        <taxon>Methanomicrobia</taxon>
        <taxon>Methanomicrobiales</taxon>
        <taxon>Methanospirillaceae</taxon>
        <taxon>Methanospirillum</taxon>
    </lineage>
</organism>
<gene>
    <name evidence="1" type="ORF">DK846_16545</name>
</gene>
<evidence type="ECO:0008006" key="3">
    <source>
        <dbReference type="Google" id="ProtNLM"/>
    </source>
</evidence>
<dbReference type="Pfam" id="PF13412">
    <property type="entry name" value="HTH_24"/>
    <property type="match status" value="1"/>
</dbReference>
<sequence>MQYTNLGFACGLFLITLGFPLDCSVSENRISFEDEPENESDDQEHSSSFPWAHTGMNEHWRLSNLIADIDQALRTLHQFRGYRRITAHNVLENETRRKIFSIICSNPGIDMTRLAVLSDCNERTLRYHIDQIVEKDYITIYSPGKSFHFFENHNAFSLREQKFLSYYSSGQTGKILSLIHQKPGITRREIADYLGVASSTVTRMVQVLAQEECVRLVKEGKYTRHYLMSDLVSIIQRMIPA</sequence>
<dbReference type="SUPFAM" id="SSF46785">
    <property type="entry name" value="Winged helix' DNA-binding domain"/>
    <property type="match status" value="2"/>
</dbReference>
<dbReference type="Gene3D" id="1.10.10.10">
    <property type="entry name" value="Winged helix-like DNA-binding domain superfamily/Winged helix DNA-binding domain"/>
    <property type="match status" value="2"/>
</dbReference>
<dbReference type="EMBL" id="QGMY01000018">
    <property type="protein sequence ID" value="PWR69785.1"/>
    <property type="molecule type" value="Genomic_DNA"/>
</dbReference>
<comment type="caution">
    <text evidence="1">The sequence shown here is derived from an EMBL/GenBank/DDBJ whole genome shotgun (WGS) entry which is preliminary data.</text>
</comment>
<dbReference type="Proteomes" id="UP000245657">
    <property type="component" value="Unassembled WGS sequence"/>
</dbReference>